<keyword evidence="2" id="KW-1185">Reference proteome</keyword>
<protein>
    <submittedName>
        <fullName evidence="1">Uncharacterized protein</fullName>
    </submittedName>
</protein>
<dbReference type="EMBL" id="BGPR01011104">
    <property type="protein sequence ID" value="GBN49609.1"/>
    <property type="molecule type" value="Genomic_DNA"/>
</dbReference>
<evidence type="ECO:0000313" key="2">
    <source>
        <dbReference type="Proteomes" id="UP000499080"/>
    </source>
</evidence>
<accession>A0A4Y2PEX5</accession>
<dbReference type="Proteomes" id="UP000499080">
    <property type="component" value="Unassembled WGS sequence"/>
</dbReference>
<name>A0A4Y2PEX5_ARAVE</name>
<proteinExistence type="predicted"/>
<evidence type="ECO:0000313" key="1">
    <source>
        <dbReference type="EMBL" id="GBN49609.1"/>
    </source>
</evidence>
<gene>
    <name evidence="1" type="ORF">AVEN_240237_1</name>
</gene>
<sequence length="139" mass="16276">MTNTNTGIEHEYWSFKFFIVRYCPARSQLKITECLYFMEWIENVPRLGCFSTTPERNSTAWNVILHTHPGPKSKDEQDDDQTYAVLFFLIRVSSAKCLGDKVTRSTNNSTERYLNDCEKWSCFRVPALRQCALSRSYSH</sequence>
<reference evidence="1 2" key="1">
    <citation type="journal article" date="2019" name="Sci. Rep.">
        <title>Orb-weaving spider Araneus ventricosus genome elucidates the spidroin gene catalogue.</title>
        <authorList>
            <person name="Kono N."/>
            <person name="Nakamura H."/>
            <person name="Ohtoshi R."/>
            <person name="Moran D.A.P."/>
            <person name="Shinohara A."/>
            <person name="Yoshida Y."/>
            <person name="Fujiwara M."/>
            <person name="Mori M."/>
            <person name="Tomita M."/>
            <person name="Arakawa K."/>
        </authorList>
    </citation>
    <scope>NUCLEOTIDE SEQUENCE [LARGE SCALE GENOMIC DNA]</scope>
</reference>
<organism evidence="1 2">
    <name type="scientific">Araneus ventricosus</name>
    <name type="common">Orbweaver spider</name>
    <name type="synonym">Epeira ventricosa</name>
    <dbReference type="NCBI Taxonomy" id="182803"/>
    <lineage>
        <taxon>Eukaryota</taxon>
        <taxon>Metazoa</taxon>
        <taxon>Ecdysozoa</taxon>
        <taxon>Arthropoda</taxon>
        <taxon>Chelicerata</taxon>
        <taxon>Arachnida</taxon>
        <taxon>Araneae</taxon>
        <taxon>Araneomorphae</taxon>
        <taxon>Entelegynae</taxon>
        <taxon>Araneoidea</taxon>
        <taxon>Araneidae</taxon>
        <taxon>Araneus</taxon>
    </lineage>
</organism>
<comment type="caution">
    <text evidence="1">The sequence shown here is derived from an EMBL/GenBank/DDBJ whole genome shotgun (WGS) entry which is preliminary data.</text>
</comment>
<dbReference type="AlphaFoldDB" id="A0A4Y2PEX5"/>